<reference evidence="1 2" key="1">
    <citation type="submission" date="2014-08" db="EMBL/GenBank/DDBJ databases">
        <title>Genomic and Phenotypic Diversity of Colwellia psychrerythraea strains from Disparate Marine Basins.</title>
        <authorList>
            <person name="Techtmann S.M."/>
            <person name="Stelling S.C."/>
            <person name="Utturkar S.M."/>
            <person name="Alshibli N."/>
            <person name="Harris A."/>
            <person name="Brown S.D."/>
            <person name="Hazen T.C."/>
        </authorList>
    </citation>
    <scope>NUCLEOTIDE SEQUENCE [LARGE SCALE GENOMIC DNA]</scope>
    <source>
        <strain evidence="1 2">ND2E</strain>
    </source>
</reference>
<name>A0A099KAL4_COLPS</name>
<organism evidence="1 2">
    <name type="scientific">Colwellia psychrerythraea</name>
    <name type="common">Vibrio psychroerythus</name>
    <dbReference type="NCBI Taxonomy" id="28229"/>
    <lineage>
        <taxon>Bacteria</taxon>
        <taxon>Pseudomonadati</taxon>
        <taxon>Pseudomonadota</taxon>
        <taxon>Gammaproteobacteria</taxon>
        <taxon>Alteromonadales</taxon>
        <taxon>Colwelliaceae</taxon>
        <taxon>Colwellia</taxon>
    </lineage>
</organism>
<dbReference type="PATRIC" id="fig|28229.4.peg.4272"/>
<dbReference type="Proteomes" id="UP000029843">
    <property type="component" value="Unassembled WGS sequence"/>
</dbReference>
<protein>
    <submittedName>
        <fullName evidence="1">Uncharacterized protein</fullName>
    </submittedName>
</protein>
<comment type="caution">
    <text evidence="1">The sequence shown here is derived from an EMBL/GenBank/DDBJ whole genome shotgun (WGS) entry which is preliminary data.</text>
</comment>
<evidence type="ECO:0000313" key="2">
    <source>
        <dbReference type="Proteomes" id="UP000029843"/>
    </source>
</evidence>
<proteinExistence type="predicted"/>
<evidence type="ECO:0000313" key="1">
    <source>
        <dbReference type="EMBL" id="KGJ86608.1"/>
    </source>
</evidence>
<dbReference type="AlphaFoldDB" id="A0A099KAL4"/>
<gene>
    <name evidence="1" type="ORF">ND2E_0780</name>
</gene>
<accession>A0A099KAL4</accession>
<dbReference type="EMBL" id="JQED01000056">
    <property type="protein sequence ID" value="KGJ86608.1"/>
    <property type="molecule type" value="Genomic_DNA"/>
</dbReference>
<sequence>MSLHKIMRLNYLMERVLAKQLKNDDLEYLTLLKQWHNEYKNE</sequence>